<reference evidence="1 2" key="1">
    <citation type="journal article" date="2020" name="Mol. Plant">
        <title>The Chromosome-Based Rubber Tree Genome Provides New Insights into Spurge Genome Evolution and Rubber Biosynthesis.</title>
        <authorList>
            <person name="Liu J."/>
            <person name="Shi C."/>
            <person name="Shi C.C."/>
            <person name="Li W."/>
            <person name="Zhang Q.J."/>
            <person name="Zhang Y."/>
            <person name="Li K."/>
            <person name="Lu H.F."/>
            <person name="Shi C."/>
            <person name="Zhu S.T."/>
            <person name="Xiao Z.Y."/>
            <person name="Nan H."/>
            <person name="Yue Y."/>
            <person name="Zhu X.G."/>
            <person name="Wu Y."/>
            <person name="Hong X.N."/>
            <person name="Fan G.Y."/>
            <person name="Tong Y."/>
            <person name="Zhang D."/>
            <person name="Mao C.L."/>
            <person name="Liu Y.L."/>
            <person name="Hao S.J."/>
            <person name="Liu W.Q."/>
            <person name="Lv M.Q."/>
            <person name="Zhang H.B."/>
            <person name="Liu Y."/>
            <person name="Hu-Tang G.R."/>
            <person name="Wang J.P."/>
            <person name="Wang J.H."/>
            <person name="Sun Y.H."/>
            <person name="Ni S.B."/>
            <person name="Chen W.B."/>
            <person name="Zhang X.C."/>
            <person name="Jiao Y.N."/>
            <person name="Eichler E.E."/>
            <person name="Li G.H."/>
            <person name="Liu X."/>
            <person name="Gao L.Z."/>
        </authorList>
    </citation>
    <scope>NUCLEOTIDE SEQUENCE [LARGE SCALE GENOMIC DNA]</scope>
    <source>
        <strain evidence="2">cv. GT1</strain>
        <tissue evidence="1">Leaf</tissue>
    </source>
</reference>
<keyword evidence="2" id="KW-1185">Reference proteome</keyword>
<sequence length="347" mass="41037">MGVQSWEQKDLKGMLEIFEKRVTERLEELLYQKWKKLDKLLEEQIERKEKLFQEAQSKSQFQDLELRSQIPRGFAENGKKIENVATFTNEDALELCLAQGEETLQHLEQDFLPHMSSINEVFGEENDEDIEDNNHGTEVYWGDDKELGKTKESAAKKEIVLLDDKIHGDEYVKKSIQKEEQKFQILEDSIQQSFENDVNGANDENTQSFENDNITEASSKVHMRQLDYSMGRIGVEYEVEFLCSIKQRMILPQLGMEEVLEAAQSRVQKLEISRSTGNRWSLLIQENHDYEFYYCELLMFIEDKWEISRRLKKKKLILKNIASVILKQDVFEKWRRQRKITMTEETD</sequence>
<dbReference type="EMBL" id="JAAGAX010000015">
    <property type="protein sequence ID" value="KAF2290947.1"/>
    <property type="molecule type" value="Genomic_DNA"/>
</dbReference>
<name>A0A6A6KQL0_HEVBR</name>
<protein>
    <submittedName>
        <fullName evidence="1">Uncharacterized protein</fullName>
    </submittedName>
</protein>
<dbReference type="Proteomes" id="UP000467840">
    <property type="component" value="Chromosome 2"/>
</dbReference>
<evidence type="ECO:0000313" key="1">
    <source>
        <dbReference type="EMBL" id="KAF2290947.1"/>
    </source>
</evidence>
<evidence type="ECO:0000313" key="2">
    <source>
        <dbReference type="Proteomes" id="UP000467840"/>
    </source>
</evidence>
<accession>A0A6A6KQL0</accession>
<proteinExistence type="predicted"/>
<dbReference type="AlphaFoldDB" id="A0A6A6KQL0"/>
<comment type="caution">
    <text evidence="1">The sequence shown here is derived from an EMBL/GenBank/DDBJ whole genome shotgun (WGS) entry which is preliminary data.</text>
</comment>
<gene>
    <name evidence="1" type="ORF">GH714_017144</name>
</gene>
<organism evidence="1 2">
    <name type="scientific">Hevea brasiliensis</name>
    <name type="common">Para rubber tree</name>
    <name type="synonym">Siphonia brasiliensis</name>
    <dbReference type="NCBI Taxonomy" id="3981"/>
    <lineage>
        <taxon>Eukaryota</taxon>
        <taxon>Viridiplantae</taxon>
        <taxon>Streptophyta</taxon>
        <taxon>Embryophyta</taxon>
        <taxon>Tracheophyta</taxon>
        <taxon>Spermatophyta</taxon>
        <taxon>Magnoliopsida</taxon>
        <taxon>eudicotyledons</taxon>
        <taxon>Gunneridae</taxon>
        <taxon>Pentapetalae</taxon>
        <taxon>rosids</taxon>
        <taxon>fabids</taxon>
        <taxon>Malpighiales</taxon>
        <taxon>Euphorbiaceae</taxon>
        <taxon>Crotonoideae</taxon>
        <taxon>Micrandreae</taxon>
        <taxon>Hevea</taxon>
    </lineage>
</organism>